<dbReference type="GO" id="GO:0042421">
    <property type="term" value="P:norepinephrine biosynthetic process"/>
    <property type="evidence" value="ECO:0007669"/>
    <property type="project" value="TreeGrafter"/>
</dbReference>
<dbReference type="GO" id="GO:0005615">
    <property type="term" value="C:extracellular space"/>
    <property type="evidence" value="ECO:0007669"/>
    <property type="project" value="TreeGrafter"/>
</dbReference>
<keyword evidence="4" id="KW-1185">Reference proteome</keyword>
<dbReference type="InterPro" id="IPR000945">
    <property type="entry name" value="DBH-like"/>
</dbReference>
<reference evidence="3" key="1">
    <citation type="submission" date="2021-08" db="EMBL/GenBank/DDBJ databases">
        <title>Comparative analyses of Brucepasteria parasyntrophica and Teretinema zuelzerae.</title>
        <authorList>
            <person name="Song Y."/>
            <person name="Brune A."/>
        </authorList>
    </citation>
    <scope>NUCLEOTIDE SEQUENCE</scope>
    <source>
        <strain evidence="3">DSM 1903</strain>
    </source>
</reference>
<comment type="caution">
    <text evidence="3">The sequence shown here is derived from an EMBL/GenBank/DDBJ whole genome shotgun (WGS) entry which is preliminary data.</text>
</comment>
<dbReference type="InterPro" id="IPR005018">
    <property type="entry name" value="DOMON_domain"/>
</dbReference>
<dbReference type="AlphaFoldDB" id="A0AAE3JKV3"/>
<gene>
    <name evidence="3" type="ORF">K7J14_06075</name>
</gene>
<dbReference type="EMBL" id="JAINWA010000001">
    <property type="protein sequence ID" value="MCD1654269.1"/>
    <property type="molecule type" value="Genomic_DNA"/>
</dbReference>
<dbReference type="CDD" id="cd09631">
    <property type="entry name" value="DOMON_DOH"/>
    <property type="match status" value="1"/>
</dbReference>
<dbReference type="PANTHER" id="PTHR10157:SF23">
    <property type="entry name" value="MOXD1 HOMOLOG 1"/>
    <property type="match status" value="1"/>
</dbReference>
<evidence type="ECO:0000259" key="2">
    <source>
        <dbReference type="PROSITE" id="PS50836"/>
    </source>
</evidence>
<dbReference type="SMART" id="SM00664">
    <property type="entry name" value="DoH"/>
    <property type="match status" value="1"/>
</dbReference>
<feature type="domain" description="DOMON" evidence="2">
    <location>
        <begin position="33"/>
        <end position="152"/>
    </location>
</feature>
<organism evidence="3 4">
    <name type="scientific">Teretinema zuelzerae</name>
    <dbReference type="NCBI Taxonomy" id="156"/>
    <lineage>
        <taxon>Bacteria</taxon>
        <taxon>Pseudomonadati</taxon>
        <taxon>Spirochaetota</taxon>
        <taxon>Spirochaetia</taxon>
        <taxon>Spirochaetales</taxon>
        <taxon>Treponemataceae</taxon>
        <taxon>Teretinema</taxon>
    </lineage>
</organism>
<keyword evidence="1" id="KW-0732">Signal</keyword>
<evidence type="ECO:0000256" key="1">
    <source>
        <dbReference type="SAM" id="SignalP"/>
    </source>
</evidence>
<dbReference type="Proteomes" id="UP001198163">
    <property type="component" value="Unassembled WGS sequence"/>
</dbReference>
<dbReference type="Pfam" id="PF03351">
    <property type="entry name" value="DOMON"/>
    <property type="match status" value="1"/>
</dbReference>
<dbReference type="Gene3D" id="2.60.40.1210">
    <property type="entry name" value="Cellobiose dehydrogenase, cytochrome domain"/>
    <property type="match status" value="1"/>
</dbReference>
<dbReference type="InterPro" id="IPR045266">
    <property type="entry name" value="DOH_DOMON"/>
</dbReference>
<dbReference type="GO" id="GO:0005507">
    <property type="term" value="F:copper ion binding"/>
    <property type="evidence" value="ECO:0007669"/>
    <property type="project" value="TreeGrafter"/>
</dbReference>
<dbReference type="RefSeq" id="WP_230754334.1">
    <property type="nucleotide sequence ID" value="NZ_JAINWA010000001.1"/>
</dbReference>
<dbReference type="GO" id="GO:0042420">
    <property type="term" value="P:dopamine catabolic process"/>
    <property type="evidence" value="ECO:0007669"/>
    <property type="project" value="TreeGrafter"/>
</dbReference>
<feature type="chain" id="PRO_5042196832" evidence="1">
    <location>
        <begin position="27"/>
        <end position="171"/>
    </location>
</feature>
<dbReference type="PROSITE" id="PS50836">
    <property type="entry name" value="DOMON"/>
    <property type="match status" value="1"/>
</dbReference>
<protein>
    <submittedName>
        <fullName evidence="3">DOMON domain-containing protein</fullName>
    </submittedName>
</protein>
<sequence>MKTNTFAGTLMLGFALAVLFAVPAVADGNFSDGNFSFSWKIEGSSLVAELSAPTTGWISVGFGPTRIMKDADMYLFAVTPSGEVVAEDHFGTGSISHKKDVDIGGTSDVTVLSGSEKDGVTTVRFSIPLNSGDEYDAKLEAGKSVKAIFASSAKDSFTSKHNKKGKGDMIP</sequence>
<dbReference type="GO" id="GO:0004500">
    <property type="term" value="F:dopamine beta-monooxygenase activity"/>
    <property type="evidence" value="ECO:0007669"/>
    <property type="project" value="InterPro"/>
</dbReference>
<evidence type="ECO:0000313" key="3">
    <source>
        <dbReference type="EMBL" id="MCD1654269.1"/>
    </source>
</evidence>
<dbReference type="GO" id="GO:0006589">
    <property type="term" value="P:octopamine biosynthetic process"/>
    <property type="evidence" value="ECO:0007669"/>
    <property type="project" value="TreeGrafter"/>
</dbReference>
<evidence type="ECO:0000313" key="4">
    <source>
        <dbReference type="Proteomes" id="UP001198163"/>
    </source>
</evidence>
<proteinExistence type="predicted"/>
<feature type="signal peptide" evidence="1">
    <location>
        <begin position="1"/>
        <end position="26"/>
    </location>
</feature>
<dbReference type="PANTHER" id="PTHR10157">
    <property type="entry name" value="DOPAMINE BETA HYDROXYLASE RELATED"/>
    <property type="match status" value="1"/>
</dbReference>
<dbReference type="GO" id="GO:0030667">
    <property type="term" value="C:secretory granule membrane"/>
    <property type="evidence" value="ECO:0007669"/>
    <property type="project" value="TreeGrafter"/>
</dbReference>
<name>A0AAE3JKV3_9SPIR</name>
<accession>A0AAE3JKV3</accession>